<sequence>MRHFRHMVCVFAEWSLMQFLFEPLNIARHRNQRWSRPVHFGFASDIKLVPLTFREVHRAAHHFPLCVCRTSAGVSLVAVLAGEDGRNQHVDDEGRWTAPYIPFAFRTHPFRLIASGTGTSLVLAVARDGATVHADGEFAFFERDKSISEATRAVHKALSEAEAGNRELAAALLQLEALDVLAEVPAEKMGPWLRRQRCFGVQAVKLRALQAAPPESLAGLFAASPMAMELAEIIVFSHRTVMKMRRAQPDRTAEVAPGSLAEKDEAAQAWSFRRKEVDFLDYGDNLTFDIE</sequence>
<accession>A0A2V3TU66</accession>
<dbReference type="InterPro" id="IPR010836">
    <property type="entry name" value="SapC"/>
</dbReference>
<gene>
    <name evidence="1" type="ORF">C7450_11813</name>
</gene>
<organism evidence="1 2">
    <name type="scientific">Chelatococcus asaccharovorans</name>
    <dbReference type="NCBI Taxonomy" id="28210"/>
    <lineage>
        <taxon>Bacteria</taxon>
        <taxon>Pseudomonadati</taxon>
        <taxon>Pseudomonadota</taxon>
        <taxon>Alphaproteobacteria</taxon>
        <taxon>Hyphomicrobiales</taxon>
        <taxon>Chelatococcaceae</taxon>
        <taxon>Chelatococcus</taxon>
    </lineage>
</organism>
<dbReference type="Pfam" id="PF07277">
    <property type="entry name" value="SapC"/>
    <property type="match status" value="1"/>
</dbReference>
<dbReference type="EMBL" id="QJJK01000018">
    <property type="protein sequence ID" value="PXW51858.1"/>
    <property type="molecule type" value="Genomic_DNA"/>
</dbReference>
<evidence type="ECO:0000313" key="2">
    <source>
        <dbReference type="Proteomes" id="UP000248021"/>
    </source>
</evidence>
<reference evidence="1 2" key="1">
    <citation type="submission" date="2018-05" db="EMBL/GenBank/DDBJ databases">
        <title>Genomic Encyclopedia of Type Strains, Phase IV (KMG-IV): sequencing the most valuable type-strain genomes for metagenomic binning, comparative biology and taxonomic classification.</title>
        <authorList>
            <person name="Goeker M."/>
        </authorList>
    </citation>
    <scope>NUCLEOTIDE SEQUENCE [LARGE SCALE GENOMIC DNA]</scope>
    <source>
        <strain evidence="1 2">DSM 6462</strain>
    </source>
</reference>
<dbReference type="AlphaFoldDB" id="A0A2V3TU66"/>
<protein>
    <submittedName>
        <fullName evidence="1">SapC protein</fullName>
    </submittedName>
</protein>
<name>A0A2V3TU66_9HYPH</name>
<keyword evidence="2" id="KW-1185">Reference proteome</keyword>
<proteinExistence type="predicted"/>
<evidence type="ECO:0000313" key="1">
    <source>
        <dbReference type="EMBL" id="PXW51858.1"/>
    </source>
</evidence>
<comment type="caution">
    <text evidence="1">The sequence shown here is derived from an EMBL/GenBank/DDBJ whole genome shotgun (WGS) entry which is preliminary data.</text>
</comment>
<dbReference type="Proteomes" id="UP000248021">
    <property type="component" value="Unassembled WGS sequence"/>
</dbReference>